<evidence type="ECO:0000256" key="1">
    <source>
        <dbReference type="ARBA" id="ARBA00004496"/>
    </source>
</evidence>
<dbReference type="GO" id="GO:0000287">
    <property type="term" value="F:magnesium ion binding"/>
    <property type="evidence" value="ECO:0007669"/>
    <property type="project" value="UniProtKB-UniRule"/>
</dbReference>
<dbReference type="InterPro" id="IPR007581">
    <property type="entry name" value="Endonuclease-V"/>
</dbReference>
<dbReference type="CDD" id="cd06559">
    <property type="entry name" value="Endonuclease_V"/>
    <property type="match status" value="1"/>
</dbReference>
<dbReference type="GO" id="GO:0016891">
    <property type="term" value="F:RNA endonuclease activity producing 5'-phosphomonoesters, hydrolytic mechanism"/>
    <property type="evidence" value="ECO:0007669"/>
    <property type="project" value="TreeGrafter"/>
</dbReference>
<keyword evidence="6" id="KW-0234">DNA repair</keyword>
<reference evidence="7" key="1">
    <citation type="journal article" date="2020" name="mSystems">
        <title>Genome- and Community-Level Interaction Insights into Carbon Utilization and Element Cycling Functions of Hydrothermarchaeota in Hydrothermal Sediment.</title>
        <authorList>
            <person name="Zhou Z."/>
            <person name="Liu Y."/>
            <person name="Xu W."/>
            <person name="Pan J."/>
            <person name="Luo Z.H."/>
            <person name="Li M."/>
        </authorList>
    </citation>
    <scope>NUCLEOTIDE SEQUENCE [LARGE SCALE GENOMIC DNA]</scope>
    <source>
        <strain evidence="7">HyVt-533</strain>
    </source>
</reference>
<comment type="cofactor">
    <cofactor evidence="6">
        <name>Mg(2+)</name>
        <dbReference type="ChEBI" id="CHEBI:18420"/>
    </cofactor>
</comment>
<gene>
    <name evidence="6" type="primary">nfi</name>
    <name evidence="7" type="ORF">ENJ96_06885</name>
</gene>
<organism evidence="7">
    <name type="scientific">Thermodesulfatator atlanticus</name>
    <dbReference type="NCBI Taxonomy" id="501497"/>
    <lineage>
        <taxon>Bacteria</taxon>
        <taxon>Pseudomonadati</taxon>
        <taxon>Thermodesulfobacteriota</taxon>
        <taxon>Thermodesulfobacteria</taxon>
        <taxon>Thermodesulfobacteriales</taxon>
        <taxon>Thermodesulfatatoraceae</taxon>
        <taxon>Thermodesulfatator</taxon>
    </lineage>
</organism>
<evidence type="ECO:0000256" key="6">
    <source>
        <dbReference type="HAMAP-Rule" id="MF_00801"/>
    </source>
</evidence>
<keyword evidence="5 6" id="KW-0378">Hydrolase</keyword>
<name>A0A7V5U327_9BACT</name>
<proteinExistence type="inferred from homology"/>
<keyword evidence="3 6" id="KW-0540">Nuclease</keyword>
<dbReference type="Gene3D" id="3.30.2170.10">
    <property type="entry name" value="archaeoglobus fulgidus dsm 4304 superfamily"/>
    <property type="match status" value="1"/>
</dbReference>
<dbReference type="Proteomes" id="UP000886101">
    <property type="component" value="Unassembled WGS sequence"/>
</dbReference>
<feature type="binding site" evidence="6">
    <location>
        <position position="48"/>
    </location>
    <ligand>
        <name>Mg(2+)</name>
        <dbReference type="ChEBI" id="CHEBI:18420"/>
    </ligand>
</feature>
<feature type="binding site" evidence="6">
    <location>
        <position position="115"/>
    </location>
    <ligand>
        <name>Mg(2+)</name>
        <dbReference type="ChEBI" id="CHEBI:18420"/>
    </ligand>
</feature>
<feature type="site" description="Interaction with target DNA" evidence="6">
    <location>
        <position position="85"/>
    </location>
</feature>
<dbReference type="PANTHER" id="PTHR28511:SF1">
    <property type="entry name" value="ENDONUCLEASE V"/>
    <property type="match status" value="1"/>
</dbReference>
<comment type="subcellular location">
    <subcellularLocation>
        <location evidence="1 6">Cytoplasm</location>
    </subcellularLocation>
</comment>
<dbReference type="HAMAP" id="MF_00801">
    <property type="entry name" value="Endonuclease_5"/>
    <property type="match status" value="1"/>
</dbReference>
<dbReference type="GO" id="GO:0003727">
    <property type="term" value="F:single-stranded RNA binding"/>
    <property type="evidence" value="ECO:0007669"/>
    <property type="project" value="TreeGrafter"/>
</dbReference>
<dbReference type="AlphaFoldDB" id="A0A7V5U327"/>
<evidence type="ECO:0000256" key="5">
    <source>
        <dbReference type="ARBA" id="ARBA00022801"/>
    </source>
</evidence>
<accession>A0A7V5U327</accession>
<evidence type="ECO:0000256" key="2">
    <source>
        <dbReference type="ARBA" id="ARBA00022490"/>
    </source>
</evidence>
<protein>
    <recommendedName>
        <fullName evidence="6">Endonuclease V</fullName>
        <ecNumber evidence="6">3.1.21.7</ecNumber>
    </recommendedName>
    <alternativeName>
        <fullName evidence="6">Deoxyinosine 3'endonuclease</fullName>
    </alternativeName>
    <alternativeName>
        <fullName evidence="6">Deoxyribonuclease V</fullName>
        <shortName evidence="6">DNase V</shortName>
    </alternativeName>
</protein>
<comment type="function">
    <text evidence="6">DNA repair enzyme involved in the repair of deaminated bases. Selectively cleaves double-stranded DNA at the second phosphodiester bond 3' to a deoxyinosine leaving behind the intact lesion on the nicked DNA.</text>
</comment>
<dbReference type="GO" id="GO:0005737">
    <property type="term" value="C:cytoplasm"/>
    <property type="evidence" value="ECO:0007669"/>
    <property type="project" value="UniProtKB-SubCell"/>
</dbReference>
<comment type="similarity">
    <text evidence="6">Belongs to the endonuclease V family.</text>
</comment>
<dbReference type="Pfam" id="PF04493">
    <property type="entry name" value="Endonuclease_5"/>
    <property type="match status" value="1"/>
</dbReference>
<evidence type="ECO:0000313" key="7">
    <source>
        <dbReference type="EMBL" id="HHI97561.1"/>
    </source>
</evidence>
<dbReference type="EC" id="3.1.21.7" evidence="6"/>
<keyword evidence="6" id="KW-0227">DNA damage</keyword>
<dbReference type="PANTHER" id="PTHR28511">
    <property type="entry name" value="ENDONUCLEASE V"/>
    <property type="match status" value="1"/>
</dbReference>
<dbReference type="GO" id="GO:0006281">
    <property type="term" value="P:DNA repair"/>
    <property type="evidence" value="ECO:0007669"/>
    <property type="project" value="UniProtKB-UniRule"/>
</dbReference>
<comment type="caution">
    <text evidence="7">The sequence shown here is derived from an EMBL/GenBank/DDBJ whole genome shotgun (WGS) entry which is preliminary data.</text>
</comment>
<keyword evidence="4 6" id="KW-0255">Endonuclease</keyword>
<dbReference type="GO" id="GO:0043737">
    <property type="term" value="F:deoxyribonuclease V activity"/>
    <property type="evidence" value="ECO:0007669"/>
    <property type="project" value="UniProtKB-UniRule"/>
</dbReference>
<sequence>MIIYPGTSRNTLVATSKLEDLKEYQKELAEKLILKPLAGEPRLVAGADVSYLPTGEALGVVVVYDLEEKKVKEVATAKEPVTFPYIPGFLSFREVPVLKKVVKKLVARPEVILVDGQGILHPRGLGLAAHLGLELGLPTVGVAKKPLLGDFEEPPDEAGAYSLIRVDGKIRGAVLRTRPGVKPVYVSPGHLIDLPSALAVVKRALTGYRLPEPLRQAHLMSQRLKKP</sequence>
<dbReference type="EMBL" id="DROK01000199">
    <property type="protein sequence ID" value="HHI97561.1"/>
    <property type="molecule type" value="Genomic_DNA"/>
</dbReference>
<keyword evidence="2 6" id="KW-0963">Cytoplasm</keyword>
<keyword evidence="6" id="KW-0460">Magnesium</keyword>
<evidence type="ECO:0000256" key="3">
    <source>
        <dbReference type="ARBA" id="ARBA00022722"/>
    </source>
</evidence>
<comment type="catalytic activity">
    <reaction evidence="6">
        <text>Endonucleolytic cleavage at apurinic or apyrimidinic sites to products with a 5'-phosphate.</text>
        <dbReference type="EC" id="3.1.21.7"/>
    </reaction>
</comment>
<evidence type="ECO:0000256" key="4">
    <source>
        <dbReference type="ARBA" id="ARBA00022759"/>
    </source>
</evidence>
<keyword evidence="6" id="KW-0479">Metal-binding</keyword>